<evidence type="ECO:0000259" key="2">
    <source>
        <dbReference type="Pfam" id="PF26284"/>
    </source>
</evidence>
<keyword evidence="1" id="KW-0732">Signal</keyword>
<dbReference type="EMBL" id="UYRX01002382">
    <property type="protein sequence ID" value="VDM93144.1"/>
    <property type="molecule type" value="Genomic_DNA"/>
</dbReference>
<sequence length="64" mass="7279">MWQIIRIFFAVLLCTVNDSEANSVSESLDPTNQELALLDWSSGIRIFYCVDEALEILVEPFKNA</sequence>
<proteinExistence type="predicted"/>
<dbReference type="AlphaFoldDB" id="A0A3P7JQC1"/>
<gene>
    <name evidence="3" type="ORF">NLS_LOCUS10065</name>
</gene>
<name>A0A3P7JQC1_LITSI</name>
<feature type="chain" id="PRO_5017928823" description="DUF8077 domain-containing protein" evidence="1">
    <location>
        <begin position="22"/>
        <end position="64"/>
    </location>
</feature>
<protein>
    <recommendedName>
        <fullName evidence="2">DUF8077 domain-containing protein</fullName>
    </recommendedName>
</protein>
<evidence type="ECO:0000256" key="1">
    <source>
        <dbReference type="SAM" id="SignalP"/>
    </source>
</evidence>
<keyword evidence="4" id="KW-1185">Reference proteome</keyword>
<feature type="signal peptide" evidence="1">
    <location>
        <begin position="1"/>
        <end position="21"/>
    </location>
</feature>
<dbReference type="OrthoDB" id="5858611at2759"/>
<accession>A0A3P7JQC1</accession>
<dbReference type="Proteomes" id="UP000277928">
    <property type="component" value="Unassembled WGS sequence"/>
</dbReference>
<evidence type="ECO:0000313" key="4">
    <source>
        <dbReference type="Proteomes" id="UP000277928"/>
    </source>
</evidence>
<reference evidence="3 4" key="1">
    <citation type="submission" date="2018-08" db="EMBL/GenBank/DDBJ databases">
        <authorList>
            <person name="Laetsch R D."/>
            <person name="Stevens L."/>
            <person name="Kumar S."/>
            <person name="Blaxter L. M."/>
        </authorList>
    </citation>
    <scope>NUCLEOTIDE SEQUENCE [LARGE SCALE GENOMIC DNA]</scope>
</reference>
<feature type="domain" description="DUF8077" evidence="2">
    <location>
        <begin position="34"/>
        <end position="64"/>
    </location>
</feature>
<dbReference type="InterPro" id="IPR058390">
    <property type="entry name" value="DUF8077"/>
</dbReference>
<dbReference type="Pfam" id="PF26284">
    <property type="entry name" value="DUF8077"/>
    <property type="match status" value="1"/>
</dbReference>
<feature type="non-terminal residue" evidence="3">
    <location>
        <position position="64"/>
    </location>
</feature>
<evidence type="ECO:0000313" key="3">
    <source>
        <dbReference type="EMBL" id="VDM93144.1"/>
    </source>
</evidence>
<organism evidence="3 4">
    <name type="scientific">Litomosoides sigmodontis</name>
    <name type="common">Filarial nematode worm</name>
    <dbReference type="NCBI Taxonomy" id="42156"/>
    <lineage>
        <taxon>Eukaryota</taxon>
        <taxon>Metazoa</taxon>
        <taxon>Ecdysozoa</taxon>
        <taxon>Nematoda</taxon>
        <taxon>Chromadorea</taxon>
        <taxon>Rhabditida</taxon>
        <taxon>Spirurina</taxon>
        <taxon>Spiruromorpha</taxon>
        <taxon>Filarioidea</taxon>
        <taxon>Onchocercidae</taxon>
        <taxon>Litomosoides</taxon>
    </lineage>
</organism>